<gene>
    <name evidence="2" type="ORF">Fcan01_10645</name>
</gene>
<evidence type="ECO:0000313" key="3">
    <source>
        <dbReference type="Proteomes" id="UP000198287"/>
    </source>
</evidence>
<dbReference type="Proteomes" id="UP000198287">
    <property type="component" value="Unassembled WGS sequence"/>
</dbReference>
<dbReference type="EMBL" id="LNIX01000005">
    <property type="protein sequence ID" value="OXA54141.1"/>
    <property type="molecule type" value="Genomic_DNA"/>
</dbReference>
<evidence type="ECO:0000256" key="1">
    <source>
        <dbReference type="SAM" id="Phobius"/>
    </source>
</evidence>
<accession>A0A226EBI8</accession>
<reference evidence="2 3" key="1">
    <citation type="submission" date="2015-12" db="EMBL/GenBank/DDBJ databases">
        <title>The genome of Folsomia candida.</title>
        <authorList>
            <person name="Faddeeva A."/>
            <person name="Derks M.F."/>
            <person name="Anvar Y."/>
            <person name="Smit S."/>
            <person name="Van Straalen N."/>
            <person name="Roelofs D."/>
        </authorList>
    </citation>
    <scope>NUCLEOTIDE SEQUENCE [LARGE SCALE GENOMIC DNA]</scope>
    <source>
        <strain evidence="2 3">VU population</strain>
        <tissue evidence="2">Whole body</tissue>
    </source>
</reference>
<keyword evidence="1" id="KW-0472">Membrane</keyword>
<organism evidence="2 3">
    <name type="scientific">Folsomia candida</name>
    <name type="common">Springtail</name>
    <dbReference type="NCBI Taxonomy" id="158441"/>
    <lineage>
        <taxon>Eukaryota</taxon>
        <taxon>Metazoa</taxon>
        <taxon>Ecdysozoa</taxon>
        <taxon>Arthropoda</taxon>
        <taxon>Hexapoda</taxon>
        <taxon>Collembola</taxon>
        <taxon>Entomobryomorpha</taxon>
        <taxon>Isotomoidea</taxon>
        <taxon>Isotomidae</taxon>
        <taxon>Proisotominae</taxon>
        <taxon>Folsomia</taxon>
    </lineage>
</organism>
<feature type="transmembrane region" description="Helical" evidence="1">
    <location>
        <begin position="189"/>
        <end position="209"/>
    </location>
</feature>
<feature type="transmembrane region" description="Helical" evidence="1">
    <location>
        <begin position="63"/>
        <end position="94"/>
    </location>
</feature>
<keyword evidence="1" id="KW-0812">Transmembrane</keyword>
<proteinExistence type="predicted"/>
<comment type="caution">
    <text evidence="2">The sequence shown here is derived from an EMBL/GenBank/DDBJ whole genome shotgun (WGS) entry which is preliminary data.</text>
</comment>
<dbReference type="AlphaFoldDB" id="A0A226EBI8"/>
<feature type="transmembrane region" description="Helical" evidence="1">
    <location>
        <begin position="12"/>
        <end position="38"/>
    </location>
</feature>
<name>A0A226EBI8_FOLCA</name>
<protein>
    <submittedName>
        <fullName evidence="2">Uncharacterized protein</fullName>
    </submittedName>
</protein>
<feature type="transmembrane region" description="Helical" evidence="1">
    <location>
        <begin position="159"/>
        <end position="183"/>
    </location>
</feature>
<sequence length="266" mass="30307">MPFTEPIWYRDLWGLIFNGMATALFSFIFTLPITFVIAEVDPIYFVLPDTPRSILDGTTVTQFLLRVLLCTLALAEIVSTVGLSHLTLVMLALYSKTCINHLKFYRKPKVQKIMQQGLHDCRIKTEKQPSNQEVNKLDGLSDLDMYVVLMVQCRLVREYVDISAVFIMAPGFAIMVTSNYVVIKLFEKIPLLLYLAISLLVLLVPVIVLGELPEAGKSHTHSVKLLKFWKGSSATKRTPWGRRKVRSLHPIGYWVGPFFLIKQQTF</sequence>
<keyword evidence="3" id="KW-1185">Reference proteome</keyword>
<evidence type="ECO:0000313" key="2">
    <source>
        <dbReference type="EMBL" id="OXA54141.1"/>
    </source>
</evidence>
<keyword evidence="1" id="KW-1133">Transmembrane helix</keyword>